<sequence>MSTLRKIHKYGSPSHILVFGDSLGDNLLLTILARELFERGYKNIWIKCNHAELFENNPYIKLVLPFNELLSGLVLRALNVKTTYPRYTSYDQITDRDDIPRKHIVLKMADSLSLNGHIVNKPVFHLTDQEKLKGQLKKNQVVVTTSSTGARFPMQNKEWSIEKYQQVVDHLCETYNFVQLGASTDSALKNVTDLRGKTSIRETAAILSNSMLMISHVGFLMHLARAVDCRSVIIYGGRERPDQSGYACFDNIYSAVECSPCWLHNICHYDRKCMRLISADRVINSILDQLKLADMPLIANTLYND</sequence>
<evidence type="ECO:0000313" key="3">
    <source>
        <dbReference type="EMBL" id="MCQ6957285.1"/>
    </source>
</evidence>
<proteinExistence type="predicted"/>
<dbReference type="SUPFAM" id="SSF53756">
    <property type="entry name" value="UDP-Glycosyltransferase/glycogen phosphorylase"/>
    <property type="match status" value="1"/>
</dbReference>
<protein>
    <submittedName>
        <fullName evidence="3">Glycosyltransferase family 9 protein</fullName>
    </submittedName>
</protein>
<dbReference type="Gene3D" id="3.40.50.2000">
    <property type="entry name" value="Glycogen Phosphorylase B"/>
    <property type="match status" value="1"/>
</dbReference>
<reference evidence="3 4" key="1">
    <citation type="submission" date="2022-07" db="EMBL/GenBank/DDBJ databases">
        <title>Mucilaginibacter sp. JC4.</title>
        <authorList>
            <person name="Le V."/>
            <person name="Ko S.-R."/>
            <person name="Ahn C.-Y."/>
            <person name="Oh H.-M."/>
        </authorList>
    </citation>
    <scope>NUCLEOTIDE SEQUENCE [LARGE SCALE GENOMIC DNA]</scope>
    <source>
        <strain evidence="3 4">JC4</strain>
    </source>
</reference>
<dbReference type="EMBL" id="JANHOH010000001">
    <property type="protein sequence ID" value="MCQ6957285.1"/>
    <property type="molecule type" value="Genomic_DNA"/>
</dbReference>
<keyword evidence="4" id="KW-1185">Reference proteome</keyword>
<dbReference type="InterPro" id="IPR051199">
    <property type="entry name" value="LPS_LOS_Heptosyltrfase"/>
</dbReference>
<name>A0ABT1SY59_9SPHI</name>
<accession>A0ABT1SY59</accession>
<keyword evidence="2" id="KW-0808">Transferase</keyword>
<dbReference type="RefSeq" id="WP_256537492.1">
    <property type="nucleotide sequence ID" value="NZ_JANHOH010000001.1"/>
</dbReference>
<dbReference type="Proteomes" id="UP001204376">
    <property type="component" value="Unassembled WGS sequence"/>
</dbReference>
<dbReference type="Pfam" id="PF01075">
    <property type="entry name" value="Glyco_transf_9"/>
    <property type="match status" value="1"/>
</dbReference>
<keyword evidence="1" id="KW-0328">Glycosyltransferase</keyword>
<organism evidence="3 4">
    <name type="scientific">Mucilaginibacter aquariorum</name>
    <dbReference type="NCBI Taxonomy" id="2967225"/>
    <lineage>
        <taxon>Bacteria</taxon>
        <taxon>Pseudomonadati</taxon>
        <taxon>Bacteroidota</taxon>
        <taxon>Sphingobacteriia</taxon>
        <taxon>Sphingobacteriales</taxon>
        <taxon>Sphingobacteriaceae</taxon>
        <taxon>Mucilaginibacter</taxon>
    </lineage>
</organism>
<gene>
    <name evidence="3" type="ORF">NPE20_04930</name>
</gene>
<dbReference type="PANTHER" id="PTHR30160">
    <property type="entry name" value="TETRAACYLDISACCHARIDE 4'-KINASE-RELATED"/>
    <property type="match status" value="1"/>
</dbReference>
<evidence type="ECO:0000256" key="2">
    <source>
        <dbReference type="ARBA" id="ARBA00022679"/>
    </source>
</evidence>
<dbReference type="CDD" id="cd03789">
    <property type="entry name" value="GT9_LPS_heptosyltransferase"/>
    <property type="match status" value="1"/>
</dbReference>
<comment type="caution">
    <text evidence="3">The sequence shown here is derived from an EMBL/GenBank/DDBJ whole genome shotgun (WGS) entry which is preliminary data.</text>
</comment>
<evidence type="ECO:0000256" key="1">
    <source>
        <dbReference type="ARBA" id="ARBA00022676"/>
    </source>
</evidence>
<evidence type="ECO:0000313" key="4">
    <source>
        <dbReference type="Proteomes" id="UP001204376"/>
    </source>
</evidence>
<dbReference type="InterPro" id="IPR002201">
    <property type="entry name" value="Glyco_trans_9"/>
</dbReference>